<comment type="caution">
    <text evidence="7">Lacks conserved residue(s) required for the propagation of feature annotation.</text>
</comment>
<organism evidence="8 9">
    <name type="scientific">Drosophila albomicans</name>
    <name type="common">Fruit fly</name>
    <dbReference type="NCBI Taxonomy" id="7291"/>
    <lineage>
        <taxon>Eukaryota</taxon>
        <taxon>Metazoa</taxon>
        <taxon>Ecdysozoa</taxon>
        <taxon>Arthropoda</taxon>
        <taxon>Hexapoda</taxon>
        <taxon>Insecta</taxon>
        <taxon>Pterygota</taxon>
        <taxon>Neoptera</taxon>
        <taxon>Endopterygota</taxon>
        <taxon>Diptera</taxon>
        <taxon>Brachycera</taxon>
        <taxon>Muscomorpha</taxon>
        <taxon>Ephydroidea</taxon>
        <taxon>Drosophilidae</taxon>
        <taxon>Drosophila</taxon>
    </lineage>
</organism>
<dbReference type="OrthoDB" id="430207at2759"/>
<feature type="transmembrane region" description="Helical" evidence="7">
    <location>
        <begin position="147"/>
        <end position="165"/>
    </location>
</feature>
<evidence type="ECO:0000256" key="4">
    <source>
        <dbReference type="ARBA" id="ARBA00022989"/>
    </source>
</evidence>
<evidence type="ECO:0000256" key="1">
    <source>
        <dbReference type="ARBA" id="ARBA00004141"/>
    </source>
</evidence>
<gene>
    <name evidence="9" type="primary">LOC117563857</name>
</gene>
<dbReference type="AlphaFoldDB" id="A0A6P8W3N4"/>
<evidence type="ECO:0000256" key="7">
    <source>
        <dbReference type="RuleBase" id="RU363053"/>
    </source>
</evidence>
<keyword evidence="8" id="KW-1185">Reference proteome</keyword>
<accession>A0A6P8W3N4</accession>
<dbReference type="GO" id="GO:0015267">
    <property type="term" value="F:channel activity"/>
    <property type="evidence" value="ECO:0007669"/>
    <property type="project" value="TreeGrafter"/>
</dbReference>
<proteinExistence type="inferred from homology"/>
<evidence type="ECO:0000256" key="3">
    <source>
        <dbReference type="ARBA" id="ARBA00022692"/>
    </source>
</evidence>
<evidence type="ECO:0000313" key="8">
    <source>
        <dbReference type="Proteomes" id="UP000515160"/>
    </source>
</evidence>
<keyword evidence="3 7" id="KW-0812">Transmembrane</keyword>
<evidence type="ECO:0000256" key="6">
    <source>
        <dbReference type="ARBA" id="ARBA00049743"/>
    </source>
</evidence>
<dbReference type="PANTHER" id="PTHR11266:SF17">
    <property type="entry name" value="PROTEIN MPV17"/>
    <property type="match status" value="1"/>
</dbReference>
<evidence type="ECO:0000256" key="5">
    <source>
        <dbReference type="ARBA" id="ARBA00023136"/>
    </source>
</evidence>
<evidence type="ECO:0000256" key="2">
    <source>
        <dbReference type="ARBA" id="ARBA00006824"/>
    </source>
</evidence>
<dbReference type="Pfam" id="PF04117">
    <property type="entry name" value="Mpv17_PMP22"/>
    <property type="match status" value="1"/>
</dbReference>
<keyword evidence="5 7" id="KW-0472">Membrane</keyword>
<dbReference type="GO" id="GO:0005739">
    <property type="term" value="C:mitochondrion"/>
    <property type="evidence" value="ECO:0007669"/>
    <property type="project" value="TreeGrafter"/>
</dbReference>
<dbReference type="RefSeq" id="XP_034098281.2">
    <property type="nucleotide sequence ID" value="XM_034242390.2"/>
</dbReference>
<dbReference type="GeneID" id="117563857"/>
<dbReference type="InterPro" id="IPR007248">
    <property type="entry name" value="Mpv17_PMP22"/>
</dbReference>
<protein>
    <recommendedName>
        <fullName evidence="6">Mitochondrial inner membrane protein Mpv17</fullName>
    </recommendedName>
</protein>
<sequence length="169" mass="19554">MSLAILAREGFNAAIIMGISDMIAQLAIEKRSFKDYNLSRTARYSAIGLFVCGPLLRRWYIKLDTLVSKDQPALQRSLKKMFVDQTCFAPPFTLLLSYLVPLVNGERHADIVQRIREQYFTILQRGYMLWPLAQLINFTLIPISYQVLYVQLTLLIWNCYLSIALNEKK</sequence>
<dbReference type="GO" id="GO:0016020">
    <property type="term" value="C:membrane"/>
    <property type="evidence" value="ECO:0007669"/>
    <property type="project" value="UniProtKB-SubCell"/>
</dbReference>
<name>A0A6P8W3N4_DROAB</name>
<evidence type="ECO:0000313" key="9">
    <source>
        <dbReference type="RefSeq" id="XP_034098281.2"/>
    </source>
</evidence>
<dbReference type="PANTHER" id="PTHR11266">
    <property type="entry name" value="PEROXISOMAL MEMBRANE PROTEIN 2, PXMP2 MPV17"/>
    <property type="match status" value="1"/>
</dbReference>
<keyword evidence="4 7" id="KW-1133">Transmembrane helix</keyword>
<reference evidence="9" key="1">
    <citation type="submission" date="2025-08" db="UniProtKB">
        <authorList>
            <consortium name="RefSeq"/>
        </authorList>
    </citation>
    <scope>IDENTIFICATION</scope>
    <source>
        <strain evidence="9">15112-1751.03</strain>
        <tissue evidence="9">Whole Adult</tissue>
    </source>
</reference>
<comment type="similarity">
    <text evidence="2 7">Belongs to the peroxisomal membrane protein PXMP2/4 family.</text>
</comment>
<dbReference type="Proteomes" id="UP000515160">
    <property type="component" value="Chromosome 2L"/>
</dbReference>
<comment type="subcellular location">
    <subcellularLocation>
        <location evidence="1">Membrane</location>
        <topology evidence="1">Multi-pass membrane protein</topology>
    </subcellularLocation>
</comment>
<dbReference type="GO" id="GO:1901858">
    <property type="term" value="P:regulation of mitochondrial DNA metabolic process"/>
    <property type="evidence" value="ECO:0007669"/>
    <property type="project" value="TreeGrafter"/>
</dbReference>